<evidence type="ECO:0000313" key="1">
    <source>
        <dbReference type="EnsemblMetazoa" id="AQUA014011-PA"/>
    </source>
</evidence>
<dbReference type="Proteomes" id="UP000076407">
    <property type="component" value="Unassembled WGS sequence"/>
</dbReference>
<keyword evidence="2" id="KW-1185">Reference proteome</keyword>
<reference evidence="1" key="1">
    <citation type="submission" date="2020-05" db="UniProtKB">
        <authorList>
            <consortium name="EnsemblMetazoa"/>
        </authorList>
    </citation>
    <scope>IDENTIFICATION</scope>
    <source>
        <strain evidence="1">SANGQUA</strain>
    </source>
</reference>
<organism evidence="1 2">
    <name type="scientific">Anopheles quadriannulatus</name>
    <name type="common">Mosquito</name>
    <dbReference type="NCBI Taxonomy" id="34691"/>
    <lineage>
        <taxon>Eukaryota</taxon>
        <taxon>Metazoa</taxon>
        <taxon>Ecdysozoa</taxon>
        <taxon>Arthropoda</taxon>
        <taxon>Hexapoda</taxon>
        <taxon>Insecta</taxon>
        <taxon>Pterygota</taxon>
        <taxon>Neoptera</taxon>
        <taxon>Endopterygota</taxon>
        <taxon>Diptera</taxon>
        <taxon>Nematocera</taxon>
        <taxon>Culicoidea</taxon>
        <taxon>Culicidae</taxon>
        <taxon>Anophelinae</taxon>
        <taxon>Anopheles</taxon>
    </lineage>
</organism>
<proteinExistence type="predicted"/>
<accession>A0A182XQ65</accession>
<name>A0A182XQ65_ANOQN</name>
<dbReference type="EnsemblMetazoa" id="AQUA014011-RA">
    <property type="protein sequence ID" value="AQUA014011-PA"/>
    <property type="gene ID" value="AQUA014011"/>
</dbReference>
<evidence type="ECO:0000313" key="2">
    <source>
        <dbReference type="Proteomes" id="UP000076407"/>
    </source>
</evidence>
<dbReference type="AlphaFoldDB" id="A0A182XQ65"/>
<protein>
    <submittedName>
        <fullName evidence="1">Uncharacterized protein</fullName>
    </submittedName>
</protein>
<dbReference type="VEuPathDB" id="VectorBase:AQUA014011"/>
<sequence length="72" mass="7795">MDRTAMWRVLASDGRRRWSLKCGELGNPFSTTVCSLQCAVLAKGLHANLGENGRKADITVSGTQGKEPSFRG</sequence>